<evidence type="ECO:0000259" key="7">
    <source>
        <dbReference type="PROSITE" id="PS51704"/>
    </source>
</evidence>
<reference evidence="8" key="1">
    <citation type="submission" date="2021-06" db="EMBL/GenBank/DDBJ databases">
        <authorList>
            <person name="Kallberg Y."/>
            <person name="Tangrot J."/>
            <person name="Rosling A."/>
        </authorList>
    </citation>
    <scope>NUCLEOTIDE SEQUENCE</scope>
    <source>
        <strain evidence="8">IA702</strain>
    </source>
</reference>
<keyword evidence="9" id="KW-1185">Reference proteome</keyword>
<dbReference type="EMBL" id="CAJVPJ010000568">
    <property type="protein sequence ID" value="CAG8538168.1"/>
    <property type="molecule type" value="Genomic_DNA"/>
</dbReference>
<dbReference type="InterPro" id="IPR057506">
    <property type="entry name" value="C2_GPCPD1"/>
</dbReference>
<dbReference type="InterPro" id="IPR030395">
    <property type="entry name" value="GP_PDE_dom"/>
</dbReference>
<proteinExistence type="predicted"/>
<evidence type="ECO:0000256" key="3">
    <source>
        <dbReference type="ARBA" id="ARBA00023043"/>
    </source>
</evidence>
<sequence>LKKSIKSAAEKSKQTNRAIEDDLVTDFIFDLDRELEKVESFFARKLDDLKRQHKKYRYVRSHDHGEALVALTETMNLIHNLLVFADINKKGFAKILKKFDKKLCKSIQSTYLRTKVDVCSFASDNALAEILESIEKSQDLLRQMAQQENSEYSPSRDVRLSADQNDIFLDVFEHDDVDTLKQIENMPVVVGEQKMTTDKTLFSMLSKACQQRALKCIRFLVEFGAPLMDADDINERSIIHKLVIHGGILHTGRASPTIKNAITPDQLLSLSRSPVDNNFRNVANGDSGSFTSDADQDDPEIISIILEGLKGNQVLQSNTKDTSGRRPLHYAMANGYVKIIQVLLEHLTKTEQFSLHHDHNDDTWFDNDGYTPFFYGILHGRTEAVKCMIDMGEITDISTITTRSPNHAVYTPLNPFAKNEPHSPLAMACKLGYPAMTELLLDYGADPDAEDEYGETPLHFAARNGYAECVKLLVGFENGKGEVIRKKANMEIKEKLCGRTALLLAAIEGHLEIVDTLIKAGADKDSTDFSEWTAHVHATFRGHVEVQQLLRPSTPYDIKHSPVPSVNEGMETNKGGVAERIYGHRFLQGQSMVSVTIGTFDTRKHITPVQINNMAVPPNSIIPSMSTSLIVSAKNAVGEPRVIDLPVKDHSESIVFYSDNIDDVTLNFDLVPTYGTKKQLIGRATALLSSIKTSDTEKAPLMGSVTVPILGAGSLEVIGKIIFCFLVVNPYSHPSLSVDSKHTYWKSLTTKVIGHRGMGMNQLSHKLQLGENTVMSFVTAASLGAEYVEFDVQLTKDHVPVLYHDWTITETGYDIPIHAITLGQFLSLKNDYASQTANGNGTDNGATTILPSADKATNGISGTKNNKDTAHVTKKLRRSNSLGVMTAKNVLKSAHDVKIKGNGANSIQAPFTTLDETFKKVPLHIGFNIEVKYPMIDEAELEGLPTYNIELNVFVDAILDVVYDHTAQNRNIIFSSFHPDICQLLAVKQPNYPVFFLSDVGTVSIADARSKSIQRAIRFAKSADLLGIVIRSDPALEAPQLIKTIKETGLLVFTYGARNNDVECAKFQKKLGVDAVIVDSVVAVRNGLQHND</sequence>
<dbReference type="PRINTS" id="PR01415">
    <property type="entry name" value="ANKYRIN"/>
</dbReference>
<feature type="domain" description="SPX" evidence="6">
    <location>
        <begin position="1"/>
        <end position="113"/>
    </location>
</feature>
<dbReference type="InterPro" id="IPR036770">
    <property type="entry name" value="Ankyrin_rpt-contain_sf"/>
</dbReference>
<dbReference type="PROSITE" id="PS50007">
    <property type="entry name" value="PIPLC_X_DOMAIN"/>
    <property type="match status" value="1"/>
</dbReference>
<dbReference type="PANTHER" id="PTHR22958:SF1">
    <property type="entry name" value="GLYCEROPHOSPHOCHOLINE PHOSPHODIESTERASE GPCPD1"/>
    <property type="match status" value="1"/>
</dbReference>
<dbReference type="PROSITE" id="PS51704">
    <property type="entry name" value="GP_PDE"/>
    <property type="match status" value="1"/>
</dbReference>
<evidence type="ECO:0000259" key="6">
    <source>
        <dbReference type="PROSITE" id="PS51382"/>
    </source>
</evidence>
<dbReference type="InterPro" id="IPR002110">
    <property type="entry name" value="Ankyrin_rpt"/>
</dbReference>
<dbReference type="AlphaFoldDB" id="A0A9N9AML3"/>
<feature type="region of interest" description="Disordered" evidence="5">
    <location>
        <begin position="839"/>
        <end position="868"/>
    </location>
</feature>
<comment type="caution">
    <text evidence="8">The sequence shown here is derived from an EMBL/GenBank/DDBJ whole genome shotgun (WGS) entry which is preliminary data.</text>
</comment>
<dbReference type="GO" id="GO:0047389">
    <property type="term" value="F:glycerophosphocholine phosphodiesterase activity"/>
    <property type="evidence" value="ECO:0007669"/>
    <property type="project" value="TreeGrafter"/>
</dbReference>
<dbReference type="Gene3D" id="3.20.20.190">
    <property type="entry name" value="Phosphatidylinositol (PI) phosphodiesterase"/>
    <property type="match status" value="1"/>
</dbReference>
<keyword evidence="2" id="KW-0378">Hydrolase</keyword>
<dbReference type="Pfam" id="PF03009">
    <property type="entry name" value="GDPD"/>
    <property type="match status" value="1"/>
</dbReference>
<feature type="compositionally biased region" description="Polar residues" evidence="5">
    <location>
        <begin position="839"/>
        <end position="850"/>
    </location>
</feature>
<evidence type="ECO:0000256" key="5">
    <source>
        <dbReference type="SAM" id="MobiDB-lite"/>
    </source>
</evidence>
<feature type="repeat" description="ANK" evidence="4">
    <location>
        <begin position="323"/>
        <end position="346"/>
    </location>
</feature>
<dbReference type="SUPFAM" id="SSF48403">
    <property type="entry name" value="Ankyrin repeat"/>
    <property type="match status" value="1"/>
</dbReference>
<dbReference type="InterPro" id="IPR004331">
    <property type="entry name" value="SPX_dom"/>
</dbReference>
<feature type="non-terminal residue" evidence="8">
    <location>
        <position position="1"/>
    </location>
</feature>
<evidence type="ECO:0000313" key="8">
    <source>
        <dbReference type="EMBL" id="CAG8538168.1"/>
    </source>
</evidence>
<evidence type="ECO:0000256" key="1">
    <source>
        <dbReference type="ARBA" id="ARBA00022737"/>
    </source>
</evidence>
<name>A0A9N9AML3_9GLOM</name>
<feature type="repeat" description="ANK" evidence="4">
    <location>
        <begin position="497"/>
        <end position="529"/>
    </location>
</feature>
<dbReference type="PROSITE" id="PS51382">
    <property type="entry name" value="SPX"/>
    <property type="match status" value="1"/>
</dbReference>
<protein>
    <submittedName>
        <fullName evidence="8">891_t:CDS:1</fullName>
    </submittedName>
</protein>
<dbReference type="SUPFAM" id="SSF51695">
    <property type="entry name" value="PLC-like phosphodiesterases"/>
    <property type="match status" value="1"/>
</dbReference>
<dbReference type="GO" id="GO:0046475">
    <property type="term" value="P:glycerophospholipid catabolic process"/>
    <property type="evidence" value="ECO:0007669"/>
    <property type="project" value="TreeGrafter"/>
</dbReference>
<dbReference type="OrthoDB" id="197419at2759"/>
<accession>A0A9N9AML3</accession>
<dbReference type="PROSITE" id="PS50088">
    <property type="entry name" value="ANK_REPEAT"/>
    <property type="match status" value="4"/>
</dbReference>
<feature type="repeat" description="ANK" evidence="4">
    <location>
        <begin position="453"/>
        <end position="474"/>
    </location>
</feature>
<organism evidence="8 9">
    <name type="scientific">Paraglomus occultum</name>
    <dbReference type="NCBI Taxonomy" id="144539"/>
    <lineage>
        <taxon>Eukaryota</taxon>
        <taxon>Fungi</taxon>
        <taxon>Fungi incertae sedis</taxon>
        <taxon>Mucoromycota</taxon>
        <taxon>Glomeromycotina</taxon>
        <taxon>Glomeromycetes</taxon>
        <taxon>Paraglomerales</taxon>
        <taxon>Paraglomeraceae</taxon>
        <taxon>Paraglomus</taxon>
    </lineage>
</organism>
<evidence type="ECO:0000256" key="2">
    <source>
        <dbReference type="ARBA" id="ARBA00022801"/>
    </source>
</evidence>
<keyword evidence="3 4" id="KW-0040">ANK repeat</keyword>
<keyword evidence="1" id="KW-0677">Repeat</keyword>
<feature type="repeat" description="ANK" evidence="4">
    <location>
        <begin position="420"/>
        <end position="452"/>
    </location>
</feature>
<dbReference type="SMART" id="SM00248">
    <property type="entry name" value="ANK"/>
    <property type="match status" value="6"/>
</dbReference>
<evidence type="ECO:0000256" key="4">
    <source>
        <dbReference type="PROSITE-ProRule" id="PRU00023"/>
    </source>
</evidence>
<evidence type="ECO:0000313" key="9">
    <source>
        <dbReference type="Proteomes" id="UP000789572"/>
    </source>
</evidence>
<dbReference type="InterPro" id="IPR051578">
    <property type="entry name" value="GDPD"/>
</dbReference>
<dbReference type="InterPro" id="IPR017946">
    <property type="entry name" value="PLC-like_Pdiesterase_TIM-brl"/>
</dbReference>
<dbReference type="Gene3D" id="1.25.40.20">
    <property type="entry name" value="Ankyrin repeat-containing domain"/>
    <property type="match status" value="2"/>
</dbReference>
<gene>
    <name evidence="8" type="ORF">POCULU_LOCUS4399</name>
</gene>
<dbReference type="Proteomes" id="UP000789572">
    <property type="component" value="Unassembled WGS sequence"/>
</dbReference>
<dbReference type="Pfam" id="PF12796">
    <property type="entry name" value="Ank_2"/>
    <property type="match status" value="3"/>
</dbReference>
<dbReference type="PANTHER" id="PTHR22958">
    <property type="entry name" value="GLYCEROPHOSPHORYL DIESTER PHOSPHODIESTERASE"/>
    <property type="match status" value="1"/>
</dbReference>
<dbReference type="Pfam" id="PF25329">
    <property type="entry name" value="C2_GDE1"/>
    <property type="match status" value="1"/>
</dbReference>
<dbReference type="PROSITE" id="PS50297">
    <property type="entry name" value="ANK_REP_REGION"/>
    <property type="match status" value="4"/>
</dbReference>
<feature type="domain" description="GP-PDE" evidence="7">
    <location>
        <begin position="750"/>
        <end position="1088"/>
    </location>
</feature>